<name>A0A2U1B0Q1_9BACT</name>
<organism evidence="2 3">
    <name type="scientific">Pontibacter virosus</name>
    <dbReference type="NCBI Taxonomy" id="1765052"/>
    <lineage>
        <taxon>Bacteria</taxon>
        <taxon>Pseudomonadati</taxon>
        <taxon>Bacteroidota</taxon>
        <taxon>Cytophagia</taxon>
        <taxon>Cytophagales</taxon>
        <taxon>Hymenobacteraceae</taxon>
        <taxon>Pontibacter</taxon>
    </lineage>
</organism>
<evidence type="ECO:0000256" key="1">
    <source>
        <dbReference type="SAM" id="Phobius"/>
    </source>
</evidence>
<dbReference type="Proteomes" id="UP000245466">
    <property type="component" value="Unassembled WGS sequence"/>
</dbReference>
<keyword evidence="1" id="KW-0812">Transmembrane</keyword>
<dbReference type="InterPro" id="IPR009577">
    <property type="entry name" value="Sm_multidrug_ex"/>
</dbReference>
<dbReference type="PANTHER" id="PTHR36007:SF2">
    <property type="entry name" value="TRANSPORT PROTEIN-RELATED"/>
    <property type="match status" value="1"/>
</dbReference>
<dbReference type="PANTHER" id="PTHR36007">
    <property type="entry name" value="TRANSPORT PROTEIN-RELATED"/>
    <property type="match status" value="1"/>
</dbReference>
<keyword evidence="1" id="KW-0472">Membrane</keyword>
<comment type="caution">
    <text evidence="2">The sequence shown here is derived from an EMBL/GenBank/DDBJ whole genome shotgun (WGS) entry which is preliminary data.</text>
</comment>
<proteinExistence type="predicted"/>
<feature type="transmembrane region" description="Helical" evidence="1">
    <location>
        <begin position="90"/>
        <end position="117"/>
    </location>
</feature>
<evidence type="ECO:0000313" key="2">
    <source>
        <dbReference type="EMBL" id="PVY42223.1"/>
    </source>
</evidence>
<dbReference type="RefSeq" id="WP_116542403.1">
    <property type="nucleotide sequence ID" value="NZ_QEKI01000003.1"/>
</dbReference>
<dbReference type="OrthoDB" id="360192at2"/>
<dbReference type="EMBL" id="QEKI01000003">
    <property type="protein sequence ID" value="PVY42223.1"/>
    <property type="molecule type" value="Genomic_DNA"/>
</dbReference>
<protein>
    <submittedName>
        <fullName evidence="2">Putative membrane protein</fullName>
    </submittedName>
</protein>
<accession>A0A2U1B0Q1</accession>
<dbReference type="AlphaFoldDB" id="A0A2U1B0Q1"/>
<dbReference type="Pfam" id="PF06695">
    <property type="entry name" value="Sm_multidrug_ex"/>
    <property type="match status" value="1"/>
</dbReference>
<evidence type="ECO:0000313" key="3">
    <source>
        <dbReference type="Proteomes" id="UP000245466"/>
    </source>
</evidence>
<keyword evidence="1" id="KW-1133">Transmembrane helix</keyword>
<feature type="transmembrane region" description="Helical" evidence="1">
    <location>
        <begin position="123"/>
        <end position="146"/>
    </location>
</feature>
<feature type="transmembrane region" description="Helical" evidence="1">
    <location>
        <begin position="35"/>
        <end position="55"/>
    </location>
</feature>
<gene>
    <name evidence="2" type="ORF">C8E01_10389</name>
</gene>
<keyword evidence="3" id="KW-1185">Reference proteome</keyword>
<reference evidence="2 3" key="1">
    <citation type="submission" date="2018-04" db="EMBL/GenBank/DDBJ databases">
        <title>Genomic Encyclopedia of Type Strains, Phase IV (KMG-IV): sequencing the most valuable type-strain genomes for metagenomic binning, comparative biology and taxonomic classification.</title>
        <authorList>
            <person name="Goeker M."/>
        </authorList>
    </citation>
    <scope>NUCLEOTIDE SEQUENCE [LARGE SCALE GENOMIC DNA]</scope>
    <source>
        <strain evidence="2 3">DSM 100231</strain>
    </source>
</reference>
<sequence length="155" mass="17165">MLEILIYTFLLSISPFGEARAGIPYAVLNDMPVIWAFVIGLVGNLLIFPLLAWLIESFSRKLWPNRTYKKGVIKLGRRAKKGVGADIQKYGFWGLMVFVMIPLPGTGAYMGTLAAYFLKIERYKAFMAVSIGVLISCLIMAAGSYLGNMGLKTFP</sequence>